<keyword evidence="1" id="KW-1185">Reference proteome</keyword>
<dbReference type="Proteomes" id="UP000887569">
    <property type="component" value="Unplaced"/>
</dbReference>
<dbReference type="AlphaFoldDB" id="A0A915ADV8"/>
<reference evidence="2" key="1">
    <citation type="submission" date="2022-11" db="UniProtKB">
        <authorList>
            <consortium name="WormBaseParasite"/>
        </authorList>
    </citation>
    <scope>IDENTIFICATION</scope>
</reference>
<evidence type="ECO:0000313" key="2">
    <source>
        <dbReference type="WBParaSite" id="PgR006_g031_t01"/>
    </source>
</evidence>
<dbReference type="WBParaSite" id="PgR006_g031_t01">
    <property type="protein sequence ID" value="PgR006_g031_t01"/>
    <property type="gene ID" value="PgR006_g031"/>
</dbReference>
<evidence type="ECO:0000313" key="1">
    <source>
        <dbReference type="Proteomes" id="UP000887569"/>
    </source>
</evidence>
<protein>
    <submittedName>
        <fullName evidence="2">Gluconokinase</fullName>
    </submittedName>
</protein>
<proteinExistence type="predicted"/>
<name>A0A915ADV8_PARUN</name>
<accession>A0A915ADV8</accession>
<organism evidence="1 2">
    <name type="scientific">Parascaris univalens</name>
    <name type="common">Nematode worm</name>
    <dbReference type="NCBI Taxonomy" id="6257"/>
    <lineage>
        <taxon>Eukaryota</taxon>
        <taxon>Metazoa</taxon>
        <taxon>Ecdysozoa</taxon>
        <taxon>Nematoda</taxon>
        <taxon>Chromadorea</taxon>
        <taxon>Rhabditida</taxon>
        <taxon>Spirurina</taxon>
        <taxon>Ascaridomorpha</taxon>
        <taxon>Ascaridoidea</taxon>
        <taxon>Ascarididae</taxon>
        <taxon>Parascaris</taxon>
    </lineage>
</organism>
<sequence>MLNIYYCIVILVTKKIAEFQWLLKFEFSTALKLYEQKSRKPHLYAPVCSRLNVMVPSQRNVAFNRDRDNKWIERISLFLTNKEYIGVANTIISHFEGKVL</sequence>